<dbReference type="SUPFAM" id="SSF101874">
    <property type="entry name" value="YceI-like"/>
    <property type="match status" value="1"/>
</dbReference>
<evidence type="ECO:0000313" key="2">
    <source>
        <dbReference type="EMBL" id="WXB01595.1"/>
    </source>
</evidence>
<evidence type="ECO:0000259" key="1">
    <source>
        <dbReference type="SMART" id="SM00867"/>
    </source>
</evidence>
<dbReference type="EMBL" id="CP089983">
    <property type="protein sequence ID" value="WXB01595.1"/>
    <property type="molecule type" value="Genomic_DNA"/>
</dbReference>
<dbReference type="Pfam" id="PF04264">
    <property type="entry name" value="YceI"/>
    <property type="match status" value="1"/>
</dbReference>
<dbReference type="SMART" id="SM00867">
    <property type="entry name" value="YceI"/>
    <property type="match status" value="1"/>
</dbReference>
<protein>
    <submittedName>
        <fullName evidence="2">YceI family protein</fullName>
    </submittedName>
</protein>
<evidence type="ECO:0000313" key="3">
    <source>
        <dbReference type="Proteomes" id="UP001374803"/>
    </source>
</evidence>
<sequence length="177" mass="19522">MAIEKWNIDVAHSTVGFSVRHLMVSKVHGFFTQWTGSLEFDEQNPAQSKVEVSIDAASVDTREPQRDAHLRTGDFFEVEKHPRIVFTSTHVEPSSNGTYKVAGDLTLRGVTRPVILDVEFGGRINHPQMGERIGFSGKTIINRKDFGVSFNQVLDTGGLGLGEKVEIGLEIEATRAA</sequence>
<dbReference type="PANTHER" id="PTHR34406">
    <property type="entry name" value="PROTEIN YCEI"/>
    <property type="match status" value="1"/>
</dbReference>
<dbReference type="RefSeq" id="WP_394831209.1">
    <property type="nucleotide sequence ID" value="NZ_CP089929.1"/>
</dbReference>
<dbReference type="PANTHER" id="PTHR34406:SF1">
    <property type="entry name" value="PROTEIN YCEI"/>
    <property type="match status" value="1"/>
</dbReference>
<organism evidence="2 3">
    <name type="scientific">Pendulispora rubella</name>
    <dbReference type="NCBI Taxonomy" id="2741070"/>
    <lineage>
        <taxon>Bacteria</taxon>
        <taxon>Pseudomonadati</taxon>
        <taxon>Myxococcota</taxon>
        <taxon>Myxococcia</taxon>
        <taxon>Myxococcales</taxon>
        <taxon>Sorangiineae</taxon>
        <taxon>Pendulisporaceae</taxon>
        <taxon>Pendulispora</taxon>
    </lineage>
</organism>
<name>A0ABZ2KSU3_9BACT</name>
<gene>
    <name evidence="2" type="ORF">LVJ94_32330</name>
</gene>
<reference evidence="2" key="1">
    <citation type="submission" date="2021-12" db="EMBL/GenBank/DDBJ databases">
        <title>Discovery of the Pendulisporaceae a myxobacterial family with distinct sporulation behavior and unique specialized metabolism.</title>
        <authorList>
            <person name="Garcia R."/>
            <person name="Popoff A."/>
            <person name="Bader C.D."/>
            <person name="Loehr J."/>
            <person name="Walesch S."/>
            <person name="Walt C."/>
            <person name="Boldt J."/>
            <person name="Bunk B."/>
            <person name="Haeckl F.J.F.P.J."/>
            <person name="Gunesch A.P."/>
            <person name="Birkelbach J."/>
            <person name="Nuebel U."/>
            <person name="Pietschmann T."/>
            <person name="Bach T."/>
            <person name="Mueller R."/>
        </authorList>
    </citation>
    <scope>NUCLEOTIDE SEQUENCE</scope>
    <source>
        <strain evidence="2">MSr11367</strain>
    </source>
</reference>
<accession>A0ABZ2KSU3</accession>
<dbReference type="InterPro" id="IPR007372">
    <property type="entry name" value="Lipid/polyisoprenoid-bd_YceI"/>
</dbReference>
<feature type="domain" description="Lipid/polyisoprenoid-binding YceI-like" evidence="1">
    <location>
        <begin position="5"/>
        <end position="174"/>
    </location>
</feature>
<dbReference type="Gene3D" id="2.40.128.110">
    <property type="entry name" value="Lipid/polyisoprenoid-binding, YceI-like"/>
    <property type="match status" value="1"/>
</dbReference>
<dbReference type="Proteomes" id="UP001374803">
    <property type="component" value="Chromosome"/>
</dbReference>
<proteinExistence type="predicted"/>
<keyword evidence="3" id="KW-1185">Reference proteome</keyword>
<dbReference type="InterPro" id="IPR036761">
    <property type="entry name" value="TTHA0802/YceI-like_sf"/>
</dbReference>